<name>A0A0N4VQS5_ENTVE</name>
<accession>A0A0N4VQS5</accession>
<evidence type="ECO:0000313" key="2">
    <source>
        <dbReference type="Proteomes" id="UP000274131"/>
    </source>
</evidence>
<dbReference type="Proteomes" id="UP000274131">
    <property type="component" value="Unassembled WGS sequence"/>
</dbReference>
<dbReference type="AlphaFoldDB" id="A0A0N4VQS5"/>
<evidence type="ECO:0000313" key="3">
    <source>
        <dbReference type="WBParaSite" id="EVEC_0001337901-mRNA-1"/>
    </source>
</evidence>
<protein>
    <submittedName>
        <fullName evidence="1 3">Uncharacterized protein</fullName>
    </submittedName>
</protein>
<evidence type="ECO:0000313" key="1">
    <source>
        <dbReference type="EMBL" id="VDD97770.1"/>
    </source>
</evidence>
<reference evidence="1 2" key="2">
    <citation type="submission" date="2018-10" db="EMBL/GenBank/DDBJ databases">
        <authorList>
            <consortium name="Pathogen Informatics"/>
        </authorList>
    </citation>
    <scope>NUCLEOTIDE SEQUENCE [LARGE SCALE GENOMIC DNA]</scope>
</reference>
<gene>
    <name evidence="1" type="ORF">EVEC_LOCUS12521</name>
</gene>
<keyword evidence="2" id="KW-1185">Reference proteome</keyword>
<proteinExistence type="predicted"/>
<organism evidence="3">
    <name type="scientific">Enterobius vermicularis</name>
    <name type="common">Human pinworm</name>
    <dbReference type="NCBI Taxonomy" id="51028"/>
    <lineage>
        <taxon>Eukaryota</taxon>
        <taxon>Metazoa</taxon>
        <taxon>Ecdysozoa</taxon>
        <taxon>Nematoda</taxon>
        <taxon>Chromadorea</taxon>
        <taxon>Rhabditida</taxon>
        <taxon>Spirurina</taxon>
        <taxon>Oxyuridomorpha</taxon>
        <taxon>Oxyuroidea</taxon>
        <taxon>Oxyuridae</taxon>
        <taxon>Enterobius</taxon>
    </lineage>
</organism>
<dbReference type="EMBL" id="UXUI01015033">
    <property type="protein sequence ID" value="VDD97770.1"/>
    <property type="molecule type" value="Genomic_DNA"/>
</dbReference>
<dbReference type="WBParaSite" id="EVEC_0001337901-mRNA-1">
    <property type="protein sequence ID" value="EVEC_0001337901-mRNA-1"/>
    <property type="gene ID" value="EVEC_0001337901"/>
</dbReference>
<sequence>MHLVFYGPPNSDGWLKLLQLKFHCYRSAVIRYDTNSEALNTVEENSELTLPSPGIMSTVCHHPTPSPIVIIYLPTNGLLELIAGS</sequence>
<reference evidence="3" key="1">
    <citation type="submission" date="2017-02" db="UniProtKB">
        <authorList>
            <consortium name="WormBaseParasite"/>
        </authorList>
    </citation>
    <scope>IDENTIFICATION</scope>
</reference>